<sequence length="1403" mass="152563">MSTRTLESEVAKLVATLRSLRYPTYDIERVHGGLLPPMDYNGATSVLLDLIRWLQIEALPVYSDFLSCYVANPKSLDPQASVFVMYNTIIDLLHYDPRVAPEAFLDSVSGSIAAGLHEVQYYRVRTVRIYAKLLFDLEARWIRISSENMQETQGFIVLLPPDLKPQMPHVAQRWFRHPGINTHPQLNALYRGAVSDTVSTASAISYRPPVQYPYETPPARPSSVSTTRAYYLHHPGENPPSMRAEAPTTERLAASTRDAVYVGPRASSSLRSHSRTRSRPQSRTRSRERSSMVAVDVARLPEDVKYRLRRQWDPNPEEDISSEYSGDYSYSYSENSEESLDRSHRHEQRRTRTSSRRDRQPRRHSRQYTRRKSRAPTLATRELEHTSKVRAKSIERGVNTDTGPNHSSLKEDASIQSSPSANPRGLVPLSPSSTQRLSDQRNLLQLGHETAQKYINPPVEVHEYPRQSMPLQQSSVYPASNSDPSSQLLQTTGVIQQPGMLVSAQLPELNVHKSVVPSSNFPVSNSIAPEMRAVPYHSEVSYPMGASVAPPTYQAHFQGIPQPQPPQYYRIGGGDGPVLTPAHPQHPPSQSEIPCETSQLYCQSAPTAGSTPNVIPSYGLLKDPLRHVDVSHTQPSSLSNVTLPQPSTTRSYPTSQRFDPHSSGGAPSAPSEPPLYHIDLQRSLGQRLDPELEARINDEIHRAEADSRTLIELEKGEVMRQRERSYTSSPGNAPPTAELTSELPQVSPSATQQFQSSQVYEKTGSRSPNDDSTERLGASSRIPPVASRIAAAMGQSHGPASLPPDYTSVVTTTLSDTPPMPQRTSGPTYADSLIGRELTSGYKQRVMNLIQESSSTPDTATAYTVANDLMQPYRHVPQPLVSQLASRTSHSGSSASTDPSSLASQVPSGAQPVHDLTADDLRRTERPFVPESTSSSTIPELVISQPIESRGTHSVSASNSIATSAYGRNTLPPTYSLPHEASRRTNYTEPLAQSRGDIILPPNDISQAVGILTREIESVQRDLSTATHNATASLYNTGAGRFDDRTTTSSTRDYLPRPTSTPTTVSTDHHAARSQPNTSVLSSVNTLSQKSVRFLDPSASVSSVHEIETDIPTVSLQESTSLPQPSVGTSSTNLFRRGFDTESRQVLNSAADSLTRSSGRLDRISELSQGNTRSEVVPSLPTPDETSSRSDYRASRGRSDGSTSQLLPMPSSTTNPDMISSTAQPSYTNQRVGLAQSTEMISSAANPPIAATTMTLSPGGPSYATGTYESPKSLSMVPPQRYPVPPAPGAAVDALGLLVANAGREGTPITNSSAPTTGSSEVLNQSTGSAKYTPLNGYQNGGEKPEQVDTTRLHELLRQGNQLMNDVDRIGDKFTSTMGPSSTTGTIAGAGSLGSTSATSAIH</sequence>
<feature type="region of interest" description="Disordered" evidence="1">
    <location>
        <begin position="573"/>
        <end position="593"/>
    </location>
</feature>
<accession>A0A4Z1T9U2</accession>
<reference evidence="2 3" key="1">
    <citation type="submission" date="2019-05" db="EMBL/GenBank/DDBJ databases">
        <title>The compact genome of Giardia muris reveals important steps in the evolution of intestinal protozoan parasites.</title>
        <authorList>
            <person name="Xu F."/>
            <person name="Jimenez-Gonzalez A."/>
            <person name="Einarsson E."/>
            <person name="Astvaldsson A."/>
            <person name="Peirasmaki D."/>
            <person name="Eckmann L."/>
            <person name="Andersson J.O."/>
            <person name="Svard S.G."/>
            <person name="Jerlstrom-Hultqvist J."/>
        </authorList>
    </citation>
    <scope>NUCLEOTIDE SEQUENCE [LARGE SCALE GENOMIC DNA]</scope>
    <source>
        <strain evidence="2 3">Roberts-Thomson</strain>
    </source>
</reference>
<feature type="compositionally biased region" description="Polar residues" evidence="1">
    <location>
        <begin position="631"/>
        <end position="657"/>
    </location>
</feature>
<feature type="region of interest" description="Disordered" evidence="1">
    <location>
        <begin position="1150"/>
        <end position="1231"/>
    </location>
</feature>
<feature type="compositionally biased region" description="Basic and acidic residues" evidence="1">
    <location>
        <begin position="381"/>
        <end position="395"/>
    </location>
</feature>
<organism evidence="2 3">
    <name type="scientific">Giardia muris</name>
    <dbReference type="NCBI Taxonomy" id="5742"/>
    <lineage>
        <taxon>Eukaryota</taxon>
        <taxon>Metamonada</taxon>
        <taxon>Diplomonadida</taxon>
        <taxon>Hexamitidae</taxon>
        <taxon>Giardiinae</taxon>
        <taxon>Giardia</taxon>
    </lineage>
</organism>
<dbReference type="OrthoDB" id="10354373at2759"/>
<feature type="compositionally biased region" description="Polar residues" evidence="1">
    <location>
        <begin position="1074"/>
        <end position="1084"/>
    </location>
</feature>
<feature type="region of interest" description="Disordered" evidence="1">
    <location>
        <begin position="1252"/>
        <end position="1276"/>
    </location>
</feature>
<feature type="region of interest" description="Disordered" evidence="1">
    <location>
        <begin position="314"/>
        <end position="439"/>
    </location>
</feature>
<evidence type="ECO:0000313" key="3">
    <source>
        <dbReference type="Proteomes" id="UP000315496"/>
    </source>
</evidence>
<comment type="caution">
    <text evidence="2">The sequence shown here is derived from an EMBL/GenBank/DDBJ whole genome shotgun (WGS) entry which is preliminary data.</text>
</comment>
<feature type="region of interest" description="Disordered" evidence="1">
    <location>
        <begin position="1115"/>
        <end position="1134"/>
    </location>
</feature>
<evidence type="ECO:0000313" key="2">
    <source>
        <dbReference type="EMBL" id="TNJ29279.1"/>
    </source>
</evidence>
<feature type="compositionally biased region" description="Polar residues" evidence="1">
    <location>
        <begin position="808"/>
        <end position="827"/>
    </location>
</feature>
<feature type="compositionally biased region" description="Basic residues" evidence="1">
    <location>
        <begin position="272"/>
        <end position="284"/>
    </location>
</feature>
<feature type="region of interest" description="Disordered" evidence="1">
    <location>
        <begin position="1376"/>
        <end position="1403"/>
    </location>
</feature>
<feature type="compositionally biased region" description="Polar residues" evidence="1">
    <location>
        <begin position="430"/>
        <end position="439"/>
    </location>
</feature>
<feature type="region of interest" description="Disordered" evidence="1">
    <location>
        <begin position="712"/>
        <end position="832"/>
    </location>
</feature>
<feature type="region of interest" description="Disordered" evidence="1">
    <location>
        <begin position="254"/>
        <end position="296"/>
    </location>
</feature>
<feature type="compositionally biased region" description="Low complexity" evidence="1">
    <location>
        <begin position="1047"/>
        <end position="1066"/>
    </location>
</feature>
<feature type="region of interest" description="Disordered" evidence="1">
    <location>
        <begin position="631"/>
        <end position="676"/>
    </location>
</feature>
<feature type="region of interest" description="Disordered" evidence="1">
    <location>
        <begin position="882"/>
        <end position="913"/>
    </location>
</feature>
<feature type="compositionally biased region" description="Polar residues" evidence="1">
    <location>
        <begin position="1200"/>
        <end position="1231"/>
    </location>
</feature>
<feature type="compositionally biased region" description="Polar residues" evidence="1">
    <location>
        <begin position="738"/>
        <end position="760"/>
    </location>
</feature>
<proteinExistence type="predicted"/>
<gene>
    <name evidence="2" type="ORF">GMRT_14073</name>
</gene>
<feature type="compositionally biased region" description="Low complexity" evidence="1">
    <location>
        <begin position="322"/>
        <end position="334"/>
    </location>
</feature>
<feature type="compositionally biased region" description="Basic and acidic residues" evidence="1">
    <location>
        <begin position="1186"/>
        <end position="1199"/>
    </location>
</feature>
<feature type="compositionally biased region" description="Basic residues" evidence="1">
    <location>
        <begin position="345"/>
        <end position="374"/>
    </location>
</feature>
<feature type="compositionally biased region" description="Low complexity" evidence="1">
    <location>
        <begin position="885"/>
        <end position="904"/>
    </location>
</feature>
<keyword evidence="3" id="KW-1185">Reference proteome</keyword>
<dbReference type="VEuPathDB" id="GiardiaDB:GMRT_14073"/>
<evidence type="ECO:0000256" key="1">
    <source>
        <dbReference type="SAM" id="MobiDB-lite"/>
    </source>
</evidence>
<dbReference type="EMBL" id="VDLU01000001">
    <property type="protein sequence ID" value="TNJ29279.1"/>
    <property type="molecule type" value="Genomic_DNA"/>
</dbReference>
<protein>
    <submittedName>
        <fullName evidence="2">Uncharacterized protein</fullName>
    </submittedName>
</protein>
<feature type="compositionally biased region" description="Polar residues" evidence="1">
    <location>
        <begin position="1264"/>
        <end position="1273"/>
    </location>
</feature>
<name>A0A4Z1T9U2_GIAMU</name>
<feature type="region of interest" description="Disordered" evidence="1">
    <location>
        <begin position="1036"/>
        <end position="1084"/>
    </location>
</feature>
<dbReference type="Proteomes" id="UP000315496">
    <property type="component" value="Chromosome 1"/>
</dbReference>
<feature type="compositionally biased region" description="Basic and acidic residues" evidence="1">
    <location>
        <begin position="712"/>
        <end position="725"/>
    </location>
</feature>